<accession>A0A835C1N3</accession>
<dbReference type="InterPro" id="IPR001005">
    <property type="entry name" value="SANT/Myb"/>
</dbReference>
<feature type="domain" description="HTH myb-type" evidence="4">
    <location>
        <begin position="1"/>
        <end position="26"/>
    </location>
</feature>
<evidence type="ECO:0000256" key="2">
    <source>
        <dbReference type="SAM" id="MobiDB-lite"/>
    </source>
</evidence>
<feature type="region of interest" description="Disordered" evidence="2">
    <location>
        <begin position="116"/>
        <end position="138"/>
    </location>
</feature>
<evidence type="ECO:0000259" key="4">
    <source>
        <dbReference type="PROSITE" id="PS51294"/>
    </source>
</evidence>
<evidence type="ECO:0000313" key="6">
    <source>
        <dbReference type="Proteomes" id="UP000636709"/>
    </source>
</evidence>
<evidence type="ECO:0000313" key="5">
    <source>
        <dbReference type="EMBL" id="KAF8722578.1"/>
    </source>
</evidence>
<dbReference type="AlphaFoldDB" id="A0A835C1N3"/>
<dbReference type="Proteomes" id="UP000636709">
    <property type="component" value="Unassembled WGS sequence"/>
</dbReference>
<dbReference type="Gene3D" id="1.10.10.60">
    <property type="entry name" value="Homeodomain-like"/>
    <property type="match status" value="1"/>
</dbReference>
<evidence type="ECO:0000256" key="1">
    <source>
        <dbReference type="ARBA" id="ARBA00023125"/>
    </source>
</evidence>
<dbReference type="EMBL" id="JACEFO010001671">
    <property type="protein sequence ID" value="KAF8722578.1"/>
    <property type="molecule type" value="Genomic_DNA"/>
</dbReference>
<dbReference type="PROSITE" id="PS50090">
    <property type="entry name" value="MYB_LIKE"/>
    <property type="match status" value="1"/>
</dbReference>
<dbReference type="GO" id="GO:0003677">
    <property type="term" value="F:DNA binding"/>
    <property type="evidence" value="ECO:0007669"/>
    <property type="project" value="UniProtKB-KW"/>
</dbReference>
<dbReference type="Pfam" id="PF00249">
    <property type="entry name" value="Myb_DNA-binding"/>
    <property type="match status" value="1"/>
</dbReference>
<evidence type="ECO:0008006" key="7">
    <source>
        <dbReference type="Google" id="ProtNLM"/>
    </source>
</evidence>
<name>A0A835C1N3_9POAL</name>
<gene>
    <name evidence="5" type="ORF">HU200_022410</name>
</gene>
<dbReference type="CDD" id="cd00167">
    <property type="entry name" value="SANT"/>
    <property type="match status" value="1"/>
</dbReference>
<dbReference type="PROSITE" id="PS51294">
    <property type="entry name" value="HTH_MYB"/>
    <property type="match status" value="1"/>
</dbReference>
<dbReference type="InterPro" id="IPR017930">
    <property type="entry name" value="Myb_dom"/>
</dbReference>
<keyword evidence="6" id="KW-1185">Reference proteome</keyword>
<keyword evidence="1" id="KW-0238">DNA-binding</keyword>
<evidence type="ECO:0000259" key="3">
    <source>
        <dbReference type="PROSITE" id="PS50090"/>
    </source>
</evidence>
<feature type="domain" description="Myb-like" evidence="3">
    <location>
        <begin position="1"/>
        <end position="47"/>
    </location>
</feature>
<dbReference type="OrthoDB" id="2143914at2759"/>
<protein>
    <recommendedName>
        <fullName evidence="7">Myb-like domain-containing protein</fullName>
    </recommendedName>
</protein>
<comment type="caution">
    <text evidence="5">The sequence shown here is derived from an EMBL/GenBank/DDBJ whole genome shotgun (WGS) entry which is preliminary data.</text>
</comment>
<proteinExistence type="predicted"/>
<reference evidence="5" key="1">
    <citation type="submission" date="2020-07" db="EMBL/GenBank/DDBJ databases">
        <title>Genome sequence and genetic diversity analysis of an under-domesticated orphan crop, white fonio (Digitaria exilis).</title>
        <authorList>
            <person name="Bennetzen J.L."/>
            <person name="Chen S."/>
            <person name="Ma X."/>
            <person name="Wang X."/>
            <person name="Yssel A.E.J."/>
            <person name="Chaluvadi S.R."/>
            <person name="Johnson M."/>
            <person name="Gangashetty P."/>
            <person name="Hamidou F."/>
            <person name="Sanogo M.D."/>
            <person name="Zwaenepoel A."/>
            <person name="Wallace J."/>
            <person name="Van De Peer Y."/>
            <person name="Van Deynze A."/>
        </authorList>
    </citation>
    <scope>NUCLEOTIDE SEQUENCE</scope>
    <source>
        <tissue evidence="5">Leaves</tissue>
    </source>
</reference>
<sequence length="255" mass="27842">MMKKGKWSKEEDNLIKSHIEKYGVGRSWQALSNTLGITDEVLMVQCRATAVRPELPFPVAELPPPGAEARKFHAGRGDDHLRDVQQEGKLLVRDRCPAPGEDGPRRQELLEQHAQEEVPGGEGLRGPPPPEPCGLQHVNRRWDAGEGPAADFLQQPGELHAGVQPCKPAMAGLLPVQAVQPQALLIAGVQEPITAVPAKIEKTTPPPPPACDQTGMEIVCTPMSPVPLSIMEPDELACIYQFDDIDSFLPWFDDN</sequence>
<organism evidence="5 6">
    <name type="scientific">Digitaria exilis</name>
    <dbReference type="NCBI Taxonomy" id="1010633"/>
    <lineage>
        <taxon>Eukaryota</taxon>
        <taxon>Viridiplantae</taxon>
        <taxon>Streptophyta</taxon>
        <taxon>Embryophyta</taxon>
        <taxon>Tracheophyta</taxon>
        <taxon>Spermatophyta</taxon>
        <taxon>Magnoliopsida</taxon>
        <taxon>Liliopsida</taxon>
        <taxon>Poales</taxon>
        <taxon>Poaceae</taxon>
        <taxon>PACMAD clade</taxon>
        <taxon>Panicoideae</taxon>
        <taxon>Panicodae</taxon>
        <taxon>Paniceae</taxon>
        <taxon>Anthephorinae</taxon>
        <taxon>Digitaria</taxon>
    </lineage>
</organism>